<protein>
    <submittedName>
        <fullName evidence="2">Uncharacterized protein</fullName>
    </submittedName>
</protein>
<organism evidence="2 3">
    <name type="scientific">Candidatus Magasanikbacteria bacterium RIFOXYD1_FULL_40_23</name>
    <dbReference type="NCBI Taxonomy" id="1798705"/>
    <lineage>
        <taxon>Bacteria</taxon>
        <taxon>Candidatus Magasanikiibacteriota</taxon>
    </lineage>
</organism>
<sequence length="1110" mass="122356">MFAKLKNKLGLVFSKSWNFLRTYLHITSPSLVGTSPRAKLGLVSFVLLSSIIISVWFIFTPIAHAGIIAGVLETIADIFFALAGFFIKLTFFVLKFIIEVAGYNGFIDSSAVIVGWVMVRDVTNMFFVVVLLIISFGTILGLERYEYKKLLVKLIMAAVIVNFSRIICGLIIDIAQVVMITFVNGIAATASGNLVNMFQVDQIFKLSGSETAKPGTPGEIFLMGVAALVFSVMMLTTMLTFLFLLMARMTMLWVLIVLSPFAFVLNVLPQTEKYASQWWGEFGGHVVAGPIIAFFLWLSFVTVGTGTAHDDIVKNNGLNNQNAIGTGSPEEESTGLGEIMSWEKMANFAIAIAMLLAGAKMAQQLGVVGGSMMGKAGELGKKVAMYASGLQAARWAGRTLPKKAGKLGLKAADFGLSRVGLGSEDWKRRYQDKKNQFWTWRQQKLNRKTSEATQMSKMFRTNKKGQYVKEGGEGITAPKRNADGSVMLDKENKVMYEDQVQSGARDWLTRQATRFLLETGPGYRGFRGEMSEDIAETRKATEEQMAHLASGSQLPVGRAKLAAKQTLKRLEKTGGAIKTGKEVEEEQDMDEILNVIEESEKERIGQDDDTKARLRAELVTKLKDDFGLDEEEVGDVENFLKRKKRSLEGAAQTKVTGELNSAVQSNKEAKALEKYLKVKGSTQEEKTSVVKAETKQIEDKLHAEKELEELQAIRKLLEGEGKAKNEATTAIKAETESLQDVMDLQKNKSTLLARAGQYESEGQFLKGGLTRQRANSLELNKMKEVFKEADIGPNERANIASQIMAQIKKVRGNTALSDKERTKQLSSLIKQKDSLNDLNSTLGVYDAKKEEEEELRTLGWTESLNLENAGRRFLSRKIGRIVNEGEEGGALKEYQEIVGKQEFQNRMRQLGAHAKNQVGMGNTSAAVFKEEPESVDGQLTGLTDYTPIKTTRKGVVATLRGWNAAGDIEVSKMREAVGSRSLSSDGGSVLSTIFDEEADINAELIGSYDTHAISTMGNKRPLLGDLNSSLIDKVSLAFQLEAFAKRAKDKAAFMELCRKKLDKIIAKNKVEEKELEDLFDAVKPASLAQGPVVGEKAAKTTRSKGKGRRR</sequence>
<dbReference type="EMBL" id="MFRA01000005">
    <property type="protein sequence ID" value="OGH92813.1"/>
    <property type="molecule type" value="Genomic_DNA"/>
</dbReference>
<feature type="transmembrane region" description="Helical" evidence="1">
    <location>
        <begin position="280"/>
        <end position="300"/>
    </location>
</feature>
<keyword evidence="1" id="KW-1133">Transmembrane helix</keyword>
<feature type="transmembrane region" description="Helical" evidence="1">
    <location>
        <begin position="125"/>
        <end position="142"/>
    </location>
</feature>
<dbReference type="STRING" id="1798705.A2563_04045"/>
<gene>
    <name evidence="2" type="ORF">A2563_04045</name>
</gene>
<comment type="caution">
    <text evidence="2">The sequence shown here is derived from an EMBL/GenBank/DDBJ whole genome shotgun (WGS) entry which is preliminary data.</text>
</comment>
<name>A0A1F6PA29_9BACT</name>
<keyword evidence="1" id="KW-0812">Transmembrane</keyword>
<feature type="transmembrane region" description="Helical" evidence="1">
    <location>
        <begin position="96"/>
        <end position="119"/>
    </location>
</feature>
<accession>A0A1F6PA29</accession>
<proteinExistence type="predicted"/>
<dbReference type="AlphaFoldDB" id="A0A1F6PA29"/>
<reference evidence="2 3" key="1">
    <citation type="journal article" date="2016" name="Nat. Commun.">
        <title>Thousands of microbial genomes shed light on interconnected biogeochemical processes in an aquifer system.</title>
        <authorList>
            <person name="Anantharaman K."/>
            <person name="Brown C.T."/>
            <person name="Hug L.A."/>
            <person name="Sharon I."/>
            <person name="Castelle C.J."/>
            <person name="Probst A.J."/>
            <person name="Thomas B.C."/>
            <person name="Singh A."/>
            <person name="Wilkins M.J."/>
            <person name="Karaoz U."/>
            <person name="Brodie E.L."/>
            <person name="Williams K.H."/>
            <person name="Hubbard S.S."/>
            <person name="Banfield J.F."/>
        </authorList>
    </citation>
    <scope>NUCLEOTIDE SEQUENCE [LARGE SCALE GENOMIC DNA]</scope>
</reference>
<dbReference type="Proteomes" id="UP000176634">
    <property type="component" value="Unassembled WGS sequence"/>
</dbReference>
<feature type="transmembrane region" description="Helical" evidence="1">
    <location>
        <begin position="65"/>
        <end position="87"/>
    </location>
</feature>
<evidence type="ECO:0000313" key="3">
    <source>
        <dbReference type="Proteomes" id="UP000176634"/>
    </source>
</evidence>
<feature type="transmembrane region" description="Helical" evidence="1">
    <location>
        <begin position="220"/>
        <end position="245"/>
    </location>
</feature>
<feature type="transmembrane region" description="Helical" evidence="1">
    <location>
        <begin position="251"/>
        <end position="268"/>
    </location>
</feature>
<feature type="transmembrane region" description="Helical" evidence="1">
    <location>
        <begin position="40"/>
        <end position="59"/>
    </location>
</feature>
<evidence type="ECO:0000256" key="1">
    <source>
        <dbReference type="SAM" id="Phobius"/>
    </source>
</evidence>
<evidence type="ECO:0000313" key="2">
    <source>
        <dbReference type="EMBL" id="OGH92813.1"/>
    </source>
</evidence>
<keyword evidence="1" id="KW-0472">Membrane</keyword>